<dbReference type="Proteomes" id="UP000681027">
    <property type="component" value="Unassembled WGS sequence"/>
</dbReference>
<dbReference type="EMBL" id="JAGYPM010000001">
    <property type="protein sequence ID" value="MBS4189412.1"/>
    <property type="molecule type" value="Genomic_DNA"/>
</dbReference>
<proteinExistence type="predicted"/>
<gene>
    <name evidence="1" type="ORF">KHA94_04160</name>
</gene>
<comment type="caution">
    <text evidence="1">The sequence shown here is derived from an EMBL/GenBank/DDBJ whole genome shotgun (WGS) entry which is preliminary data.</text>
</comment>
<evidence type="ECO:0000313" key="2">
    <source>
        <dbReference type="Proteomes" id="UP000681027"/>
    </source>
</evidence>
<reference evidence="1 2" key="1">
    <citation type="submission" date="2021-05" db="EMBL/GenBank/DDBJ databases">
        <title>Novel Bacillus species.</title>
        <authorList>
            <person name="Liu G."/>
        </authorList>
    </citation>
    <scope>NUCLEOTIDE SEQUENCE [LARGE SCALE GENOMIC DNA]</scope>
    <source>
        <strain evidence="1 2">FJAT-49705</strain>
    </source>
</reference>
<name>A0ABS5NNK5_9BACI</name>
<sequence>MGISIKADVFFWLCKCSLLIGTKGARLLKNALAFSRGVYILWGDEEASGLFTIAEYLQRNQQGILT</sequence>
<dbReference type="RefSeq" id="WP_213100853.1">
    <property type="nucleotide sequence ID" value="NZ_JAGYPM010000001.1"/>
</dbReference>
<evidence type="ECO:0000313" key="1">
    <source>
        <dbReference type="EMBL" id="MBS4189412.1"/>
    </source>
</evidence>
<keyword evidence="2" id="KW-1185">Reference proteome</keyword>
<accession>A0ABS5NNK5</accession>
<organism evidence="1 2">
    <name type="scientific">Cytobacillus citreus</name>
    <dbReference type="NCBI Taxonomy" id="2833586"/>
    <lineage>
        <taxon>Bacteria</taxon>
        <taxon>Bacillati</taxon>
        <taxon>Bacillota</taxon>
        <taxon>Bacilli</taxon>
        <taxon>Bacillales</taxon>
        <taxon>Bacillaceae</taxon>
        <taxon>Cytobacillus</taxon>
    </lineage>
</organism>
<protein>
    <submittedName>
        <fullName evidence="1">Uncharacterized protein</fullName>
    </submittedName>
</protein>